<comment type="caution">
    <text evidence="8">The sequence shown here is derived from an EMBL/GenBank/DDBJ whole genome shotgun (WGS) entry which is preliminary data.</text>
</comment>
<dbReference type="CDD" id="cd16343">
    <property type="entry name" value="LMWPTP"/>
    <property type="match status" value="1"/>
</dbReference>
<evidence type="ECO:0000256" key="2">
    <source>
        <dbReference type="ARBA" id="ARBA00013064"/>
    </source>
</evidence>
<dbReference type="GO" id="GO:0004725">
    <property type="term" value="F:protein tyrosine phosphatase activity"/>
    <property type="evidence" value="ECO:0007669"/>
    <property type="project" value="UniProtKB-EC"/>
</dbReference>
<dbReference type="InterPro" id="IPR023485">
    <property type="entry name" value="Ptyr_pPase"/>
</dbReference>
<evidence type="ECO:0000313" key="9">
    <source>
        <dbReference type="Proteomes" id="UP000249633"/>
    </source>
</evidence>
<gene>
    <name evidence="8" type="ORF">DI603_09465</name>
</gene>
<dbReference type="Proteomes" id="UP000249633">
    <property type="component" value="Unassembled WGS sequence"/>
</dbReference>
<evidence type="ECO:0000256" key="1">
    <source>
        <dbReference type="ARBA" id="ARBA00011063"/>
    </source>
</evidence>
<dbReference type="AlphaFoldDB" id="A0A2W5DUR5"/>
<dbReference type="FunFam" id="3.40.50.2300:FF:000113">
    <property type="entry name" value="Low molecular weight protein-tyrosine-phosphatase"/>
    <property type="match status" value="1"/>
</dbReference>
<protein>
    <recommendedName>
        <fullName evidence="2">protein-tyrosine-phosphatase</fullName>
        <ecNumber evidence="2">3.1.3.48</ecNumber>
    </recommendedName>
</protein>
<evidence type="ECO:0000256" key="5">
    <source>
        <dbReference type="PIRSR" id="PIRSR617867-1"/>
    </source>
</evidence>
<feature type="active site" evidence="5">
    <location>
        <position position="14"/>
    </location>
</feature>
<dbReference type="InterPro" id="IPR050438">
    <property type="entry name" value="LMW_PTPase"/>
</dbReference>
<accession>A0A2W5DUR5</accession>
<dbReference type="SMART" id="SM00226">
    <property type="entry name" value="LMWPc"/>
    <property type="match status" value="1"/>
</dbReference>
<dbReference type="PANTHER" id="PTHR11717">
    <property type="entry name" value="LOW MOLECULAR WEIGHT PROTEIN TYROSINE PHOSPHATASE"/>
    <property type="match status" value="1"/>
</dbReference>
<keyword evidence="4" id="KW-0904">Protein phosphatase</keyword>
<evidence type="ECO:0000313" key="8">
    <source>
        <dbReference type="EMBL" id="PZP32897.1"/>
    </source>
</evidence>
<organism evidence="8 9">
    <name type="scientific">Roseateles depolymerans</name>
    <dbReference type="NCBI Taxonomy" id="76731"/>
    <lineage>
        <taxon>Bacteria</taxon>
        <taxon>Pseudomonadati</taxon>
        <taxon>Pseudomonadota</taxon>
        <taxon>Betaproteobacteria</taxon>
        <taxon>Burkholderiales</taxon>
        <taxon>Sphaerotilaceae</taxon>
        <taxon>Roseateles</taxon>
    </lineage>
</organism>
<feature type="region of interest" description="Disordered" evidence="6">
    <location>
        <begin position="39"/>
        <end position="61"/>
    </location>
</feature>
<dbReference type="EC" id="3.1.3.48" evidence="2"/>
<dbReference type="InterPro" id="IPR036196">
    <property type="entry name" value="Ptyr_pPase_sf"/>
</dbReference>
<feature type="domain" description="Phosphotyrosine protein phosphatase I" evidence="7">
    <location>
        <begin position="2"/>
        <end position="150"/>
    </location>
</feature>
<dbReference type="PANTHER" id="PTHR11717:SF7">
    <property type="entry name" value="LOW MOLECULAR WEIGHT PHOSPHOTYROSINE PROTEIN PHOSPHATASE"/>
    <property type="match status" value="1"/>
</dbReference>
<comment type="similarity">
    <text evidence="1">Belongs to the low molecular weight phosphotyrosine protein phosphatase family.</text>
</comment>
<sequence length="155" mass="17010">MTRILFFCMGNICRSPTAEGVMRAKLAAARLGHIDVDSAGTHGYHTGEPPDERSQQHARQRGYDLSTLRARPLTAADFEHFDLVLGMDDNNLREASRLCPPGQRHKLQLLMSYAPSAGSRVVPDPYYGGADGFETVLDLVEAACDGLLTRLQAPR</sequence>
<feature type="active site" description="Proton donor" evidence="5">
    <location>
        <position position="124"/>
    </location>
</feature>
<dbReference type="EMBL" id="QFOD01000007">
    <property type="protein sequence ID" value="PZP32897.1"/>
    <property type="molecule type" value="Genomic_DNA"/>
</dbReference>
<keyword evidence="3" id="KW-0378">Hydrolase</keyword>
<feature type="active site" description="Nucleophile" evidence="5">
    <location>
        <position position="8"/>
    </location>
</feature>
<dbReference type="InterPro" id="IPR017867">
    <property type="entry name" value="Tyr_phospatase_low_mol_wt"/>
</dbReference>
<evidence type="ECO:0000259" key="7">
    <source>
        <dbReference type="SMART" id="SM00226"/>
    </source>
</evidence>
<evidence type="ECO:0000256" key="3">
    <source>
        <dbReference type="ARBA" id="ARBA00022801"/>
    </source>
</evidence>
<dbReference type="SUPFAM" id="SSF52788">
    <property type="entry name" value="Phosphotyrosine protein phosphatases I"/>
    <property type="match status" value="1"/>
</dbReference>
<proteinExistence type="inferred from homology"/>
<reference evidence="8 9" key="1">
    <citation type="submission" date="2017-08" db="EMBL/GenBank/DDBJ databases">
        <title>Infants hospitalized years apart are colonized by the same room-sourced microbial strains.</title>
        <authorList>
            <person name="Brooks B."/>
            <person name="Olm M.R."/>
            <person name="Firek B.A."/>
            <person name="Baker R."/>
            <person name="Thomas B.C."/>
            <person name="Morowitz M.J."/>
            <person name="Banfield J.F."/>
        </authorList>
    </citation>
    <scope>NUCLEOTIDE SEQUENCE [LARGE SCALE GENOMIC DNA]</scope>
    <source>
        <strain evidence="8">S2_012_000_R2_81</strain>
    </source>
</reference>
<evidence type="ECO:0000256" key="4">
    <source>
        <dbReference type="ARBA" id="ARBA00022912"/>
    </source>
</evidence>
<dbReference type="Pfam" id="PF01451">
    <property type="entry name" value="LMWPc"/>
    <property type="match status" value="1"/>
</dbReference>
<dbReference type="Gene3D" id="3.40.50.2300">
    <property type="match status" value="1"/>
</dbReference>
<evidence type="ECO:0000256" key="6">
    <source>
        <dbReference type="SAM" id="MobiDB-lite"/>
    </source>
</evidence>
<name>A0A2W5DUR5_9BURK</name>
<dbReference type="PRINTS" id="PR00719">
    <property type="entry name" value="LMWPTPASE"/>
</dbReference>